<organism evidence="1">
    <name type="scientific">Arundo donax</name>
    <name type="common">Giant reed</name>
    <name type="synonym">Donax arundinaceus</name>
    <dbReference type="NCBI Taxonomy" id="35708"/>
    <lineage>
        <taxon>Eukaryota</taxon>
        <taxon>Viridiplantae</taxon>
        <taxon>Streptophyta</taxon>
        <taxon>Embryophyta</taxon>
        <taxon>Tracheophyta</taxon>
        <taxon>Spermatophyta</taxon>
        <taxon>Magnoliopsida</taxon>
        <taxon>Liliopsida</taxon>
        <taxon>Poales</taxon>
        <taxon>Poaceae</taxon>
        <taxon>PACMAD clade</taxon>
        <taxon>Arundinoideae</taxon>
        <taxon>Arundineae</taxon>
        <taxon>Arundo</taxon>
    </lineage>
</organism>
<proteinExistence type="predicted"/>
<reference evidence="1" key="1">
    <citation type="submission" date="2014-09" db="EMBL/GenBank/DDBJ databases">
        <authorList>
            <person name="Magalhaes I.L.F."/>
            <person name="Oliveira U."/>
            <person name="Santos F.R."/>
            <person name="Vidigal T.H.D.A."/>
            <person name="Brescovit A.D."/>
            <person name="Santos A.J."/>
        </authorList>
    </citation>
    <scope>NUCLEOTIDE SEQUENCE</scope>
    <source>
        <tissue evidence="1">Shoot tissue taken approximately 20 cm above the soil surface</tissue>
    </source>
</reference>
<evidence type="ECO:0000313" key="1">
    <source>
        <dbReference type="EMBL" id="JAD25661.1"/>
    </source>
</evidence>
<name>A0A0A8YI83_ARUDO</name>
<sequence>MFLKIKVHSVVENKISYLNFVTDSNKLAHR</sequence>
<accession>A0A0A8YI83</accession>
<dbReference type="EMBL" id="GBRH01272234">
    <property type="protein sequence ID" value="JAD25661.1"/>
    <property type="molecule type" value="Transcribed_RNA"/>
</dbReference>
<protein>
    <submittedName>
        <fullName evidence="1">Uncharacterized protein</fullName>
    </submittedName>
</protein>
<dbReference type="AlphaFoldDB" id="A0A0A8YI83"/>
<reference evidence="1" key="2">
    <citation type="journal article" date="2015" name="Data Brief">
        <title>Shoot transcriptome of the giant reed, Arundo donax.</title>
        <authorList>
            <person name="Barrero R.A."/>
            <person name="Guerrero F.D."/>
            <person name="Moolhuijzen P."/>
            <person name="Goolsby J.A."/>
            <person name="Tidwell J."/>
            <person name="Bellgard S.E."/>
            <person name="Bellgard M.I."/>
        </authorList>
    </citation>
    <scope>NUCLEOTIDE SEQUENCE</scope>
    <source>
        <tissue evidence="1">Shoot tissue taken approximately 20 cm above the soil surface</tissue>
    </source>
</reference>